<keyword evidence="2" id="KW-1185">Reference proteome</keyword>
<accession>A0ACD1ADV6</accession>
<organism evidence="1 2">
    <name type="scientific">Anoxybacterium hadale</name>
    <dbReference type="NCBI Taxonomy" id="3408580"/>
    <lineage>
        <taxon>Bacteria</taxon>
        <taxon>Bacillati</taxon>
        <taxon>Bacillota</taxon>
        <taxon>Clostridia</taxon>
        <taxon>Peptostreptococcales</taxon>
        <taxon>Anaerovoracaceae</taxon>
        <taxon>Anoxybacterium</taxon>
    </lineage>
</organism>
<name>A0ACD1ADV6_9FIRM</name>
<reference evidence="1" key="1">
    <citation type="submission" date="2019-08" db="EMBL/GenBank/DDBJ databases">
        <title>Genome sequence of Clostridiales bacterium MT110.</title>
        <authorList>
            <person name="Cao J."/>
        </authorList>
    </citation>
    <scope>NUCLEOTIDE SEQUENCE</scope>
    <source>
        <strain evidence="1">MT110</strain>
    </source>
</reference>
<protein>
    <submittedName>
        <fullName evidence="1">ATP synthase subunit I</fullName>
    </submittedName>
</protein>
<evidence type="ECO:0000313" key="2">
    <source>
        <dbReference type="Proteomes" id="UP000594014"/>
    </source>
</evidence>
<evidence type="ECO:0000313" key="1">
    <source>
        <dbReference type="EMBL" id="QOX64564.1"/>
    </source>
</evidence>
<gene>
    <name evidence="1" type="ORF">FRZ06_15050</name>
</gene>
<dbReference type="Proteomes" id="UP000594014">
    <property type="component" value="Chromosome"/>
</dbReference>
<dbReference type="EMBL" id="CP042469">
    <property type="protein sequence ID" value="QOX64564.1"/>
    <property type="molecule type" value="Genomic_DNA"/>
</dbReference>
<sequence>MNGLTAFKNKIFKYGIVATAIIELASIPLLGFDVQFLYGLALGTAIAIVNFNLMAFTFQLVLERHNASLAFIGYLIRLAVYGAGFIASLHVGMISAMGTALGYLTLKLAMFYLHGLKAEFSKGRTVREEPEELQPKKHWYDFKEYEELDN</sequence>
<proteinExistence type="predicted"/>